<name>A0A151GAX6_DRECN</name>
<dbReference type="RefSeq" id="XP_040653594.1">
    <property type="nucleotide sequence ID" value="XM_040803490.1"/>
</dbReference>
<dbReference type="EMBL" id="LAYC01000003">
    <property type="protein sequence ID" value="KYK54242.1"/>
    <property type="molecule type" value="Genomic_DNA"/>
</dbReference>
<evidence type="ECO:0000313" key="1">
    <source>
        <dbReference type="EMBL" id="KYK54242.1"/>
    </source>
</evidence>
<reference evidence="1 2" key="1">
    <citation type="journal article" date="2016" name="Sci. Rep.">
        <title>Insights into Adaptations to a Near-Obligate Nematode Endoparasitic Lifestyle from the Finished Genome of Drechmeria coniospora.</title>
        <authorList>
            <person name="Zhang L."/>
            <person name="Zhou Z."/>
            <person name="Guo Q."/>
            <person name="Fokkens L."/>
            <person name="Miskei M."/>
            <person name="Pocsi I."/>
            <person name="Zhang W."/>
            <person name="Chen M."/>
            <person name="Wang L."/>
            <person name="Sun Y."/>
            <person name="Donzelli B.G."/>
            <person name="Gibson D.M."/>
            <person name="Nelson D.R."/>
            <person name="Luo J.G."/>
            <person name="Rep M."/>
            <person name="Liu H."/>
            <person name="Yang S."/>
            <person name="Wang J."/>
            <person name="Krasnoff S.B."/>
            <person name="Xu Y."/>
            <person name="Molnar I."/>
            <person name="Lin M."/>
        </authorList>
    </citation>
    <scope>NUCLEOTIDE SEQUENCE [LARGE SCALE GENOMIC DNA]</scope>
    <source>
        <strain evidence="1 2">ARSEF 6962</strain>
    </source>
</reference>
<comment type="caution">
    <text evidence="1">The sequence shown here is derived from an EMBL/GenBank/DDBJ whole genome shotgun (WGS) entry which is preliminary data.</text>
</comment>
<protein>
    <submittedName>
        <fullName evidence="1">Uncharacterized protein</fullName>
    </submittedName>
</protein>
<accession>A0A151GAX6</accession>
<dbReference type="InParanoid" id="A0A151GAX6"/>
<dbReference type="AlphaFoldDB" id="A0A151GAX6"/>
<sequence length="155" mass="16539">MPPPPKIIRYISSPPLYISLLPPSPYLPKHVSQLTYSGLSSGGAPFLHPARHCHEGVLFPGEDRSPTTPSFQLLANYTVDHSERTPTTVVAAKSRFGLGPPSHKVMNRQPCDPCRPEGAGVAALGCAYLEAIDALPGTTLEGGGEDDSRSFVAYD</sequence>
<keyword evidence="2" id="KW-1185">Reference proteome</keyword>
<gene>
    <name evidence="1" type="ORF">DCS_06199</name>
</gene>
<dbReference type="GeneID" id="63718842"/>
<proteinExistence type="predicted"/>
<evidence type="ECO:0000313" key="2">
    <source>
        <dbReference type="Proteomes" id="UP000076580"/>
    </source>
</evidence>
<organism evidence="1 2">
    <name type="scientific">Drechmeria coniospora</name>
    <name type="common">Nematophagous fungus</name>
    <name type="synonym">Meria coniospora</name>
    <dbReference type="NCBI Taxonomy" id="98403"/>
    <lineage>
        <taxon>Eukaryota</taxon>
        <taxon>Fungi</taxon>
        <taxon>Dikarya</taxon>
        <taxon>Ascomycota</taxon>
        <taxon>Pezizomycotina</taxon>
        <taxon>Sordariomycetes</taxon>
        <taxon>Hypocreomycetidae</taxon>
        <taxon>Hypocreales</taxon>
        <taxon>Ophiocordycipitaceae</taxon>
        <taxon>Drechmeria</taxon>
    </lineage>
</organism>
<dbReference type="Proteomes" id="UP000076580">
    <property type="component" value="Chromosome 03"/>
</dbReference>